<evidence type="ECO:0000256" key="4">
    <source>
        <dbReference type="ARBA" id="ARBA00022729"/>
    </source>
</evidence>
<comment type="caution">
    <text evidence="8">The sequence shown here is derived from an EMBL/GenBank/DDBJ whole genome shotgun (WGS) entry which is preliminary data.</text>
</comment>
<dbReference type="SUPFAM" id="SSF53807">
    <property type="entry name" value="Helical backbone' metal receptor"/>
    <property type="match status" value="1"/>
</dbReference>
<dbReference type="RefSeq" id="WP_377361928.1">
    <property type="nucleotide sequence ID" value="NZ_JBHRYN010000003.1"/>
</dbReference>
<dbReference type="PANTHER" id="PTHR42953:SF3">
    <property type="entry name" value="HIGH-AFFINITY ZINC UPTAKE SYSTEM PROTEIN ZNUA"/>
    <property type="match status" value="1"/>
</dbReference>
<comment type="similarity">
    <text evidence="1">Belongs to the bacterial solute-binding protein 9 family.</text>
</comment>
<dbReference type="InterPro" id="IPR050492">
    <property type="entry name" value="Bact_metal-bind_prot9"/>
</dbReference>
<evidence type="ECO:0000256" key="7">
    <source>
        <dbReference type="SAM" id="SignalP"/>
    </source>
</evidence>
<dbReference type="Pfam" id="PF01297">
    <property type="entry name" value="ZnuA"/>
    <property type="match status" value="1"/>
</dbReference>
<feature type="chain" id="PRO_5045101791" description="High-affinity zinc uptake system protein ZnuA" evidence="7">
    <location>
        <begin position="22"/>
        <end position="324"/>
    </location>
</feature>
<dbReference type="Gene3D" id="3.40.50.1980">
    <property type="entry name" value="Nitrogenase molybdenum iron protein domain"/>
    <property type="match status" value="2"/>
</dbReference>
<dbReference type="InterPro" id="IPR006127">
    <property type="entry name" value="ZnuA-like"/>
</dbReference>
<keyword evidence="5" id="KW-0406">Ion transport</keyword>
<gene>
    <name evidence="8" type="ORF">ACFOND_00975</name>
</gene>
<accession>A0ABV7WP26</accession>
<evidence type="ECO:0000256" key="1">
    <source>
        <dbReference type="ARBA" id="ARBA00011028"/>
    </source>
</evidence>
<keyword evidence="3" id="KW-0813">Transport</keyword>
<reference evidence="9" key="1">
    <citation type="journal article" date="2019" name="Int. J. Syst. Evol. Microbiol.">
        <title>The Global Catalogue of Microorganisms (GCM) 10K type strain sequencing project: providing services to taxonomists for standard genome sequencing and annotation.</title>
        <authorList>
            <consortium name="The Broad Institute Genomics Platform"/>
            <consortium name="The Broad Institute Genome Sequencing Center for Infectious Disease"/>
            <person name="Wu L."/>
            <person name="Ma J."/>
        </authorList>
    </citation>
    <scope>NUCLEOTIDE SEQUENCE [LARGE SCALE GENOMIC DNA]</scope>
    <source>
        <strain evidence="9">CECT 8288</strain>
    </source>
</reference>
<dbReference type="PANTHER" id="PTHR42953">
    <property type="entry name" value="HIGH-AFFINITY ZINC UPTAKE SYSTEM PROTEIN ZNUA-RELATED"/>
    <property type="match status" value="1"/>
</dbReference>
<dbReference type="Proteomes" id="UP001595710">
    <property type="component" value="Unassembled WGS sequence"/>
</dbReference>
<name>A0ABV7WP26_9GAMM</name>
<keyword evidence="9" id="KW-1185">Reference proteome</keyword>
<sequence length="324" mass="35839">MLLKKLVLSTIGFTISTATFAVTPNVVTDIAPVHSLVTQVMEGVAKPTLLVKPEYTPHEYTMRPSEARALSKADAVFWIGEDLTPWLEKSLDTLTPSAVKVSLLEVEGTTLHAFREGATFEAHAHDDHEEHEHEEHHDDEHEHHDDHKEHHHEGNDPHAWLDPVNAQVWVREIALTLATIDPVNASTYQANADKTVVNLQNLITRNQAIVGESDLSNFIVFHDAYQYFEKRFDVSAAGAISISDASDPSPARVSEIRDTVAKLGVSCIFTEPQFNANLVKSVFNGTDVVTMGVMDPLGANLKPGKNQYAELINNLMTSLQQCKP</sequence>
<dbReference type="EMBL" id="JBHRYN010000003">
    <property type="protein sequence ID" value="MFC3700194.1"/>
    <property type="molecule type" value="Genomic_DNA"/>
</dbReference>
<protein>
    <recommendedName>
        <fullName evidence="2">High-affinity zinc uptake system protein ZnuA</fullName>
    </recommendedName>
</protein>
<keyword evidence="5" id="KW-0862">Zinc</keyword>
<evidence type="ECO:0000256" key="2">
    <source>
        <dbReference type="ARBA" id="ARBA00015915"/>
    </source>
</evidence>
<evidence type="ECO:0000256" key="3">
    <source>
        <dbReference type="ARBA" id="ARBA00022448"/>
    </source>
</evidence>
<keyword evidence="5" id="KW-0864">Zinc transport</keyword>
<keyword evidence="4 7" id="KW-0732">Signal</keyword>
<evidence type="ECO:0000256" key="6">
    <source>
        <dbReference type="SAM" id="MobiDB-lite"/>
    </source>
</evidence>
<evidence type="ECO:0000313" key="9">
    <source>
        <dbReference type="Proteomes" id="UP001595710"/>
    </source>
</evidence>
<feature type="compositionally biased region" description="Basic and acidic residues" evidence="6">
    <location>
        <begin position="124"/>
        <end position="156"/>
    </location>
</feature>
<organism evidence="8 9">
    <name type="scientific">Reinekea marina</name>
    <dbReference type="NCBI Taxonomy" id="1310421"/>
    <lineage>
        <taxon>Bacteria</taxon>
        <taxon>Pseudomonadati</taxon>
        <taxon>Pseudomonadota</taxon>
        <taxon>Gammaproteobacteria</taxon>
        <taxon>Oceanospirillales</taxon>
        <taxon>Saccharospirillaceae</taxon>
        <taxon>Reinekea</taxon>
    </lineage>
</organism>
<feature type="region of interest" description="Disordered" evidence="6">
    <location>
        <begin position="124"/>
        <end position="159"/>
    </location>
</feature>
<feature type="signal peptide" evidence="7">
    <location>
        <begin position="1"/>
        <end position="21"/>
    </location>
</feature>
<evidence type="ECO:0000256" key="5">
    <source>
        <dbReference type="ARBA" id="ARBA00022906"/>
    </source>
</evidence>
<evidence type="ECO:0000313" key="8">
    <source>
        <dbReference type="EMBL" id="MFC3700194.1"/>
    </source>
</evidence>
<proteinExistence type="inferred from homology"/>